<protein>
    <submittedName>
        <fullName evidence="1">Uncharacterized protein</fullName>
    </submittedName>
</protein>
<reference evidence="1" key="1">
    <citation type="submission" date="2014-09" db="EMBL/GenBank/DDBJ databases">
        <authorList>
            <person name="Magalhaes I.L.F."/>
            <person name="Oliveira U."/>
            <person name="Santos F.R."/>
            <person name="Vidigal T.H.D.A."/>
            <person name="Brescovit A.D."/>
            <person name="Santos A.J."/>
        </authorList>
    </citation>
    <scope>NUCLEOTIDE SEQUENCE</scope>
    <source>
        <tissue evidence="1">Shoot tissue taken approximately 20 cm above the soil surface</tissue>
    </source>
</reference>
<proteinExistence type="predicted"/>
<dbReference type="EMBL" id="GBRH01227373">
    <property type="protein sequence ID" value="JAD70522.1"/>
    <property type="molecule type" value="Transcribed_RNA"/>
</dbReference>
<name>A0A0A9CG99_ARUDO</name>
<dbReference type="AlphaFoldDB" id="A0A0A9CG99"/>
<accession>A0A0A9CG99</accession>
<reference evidence="1" key="2">
    <citation type="journal article" date="2015" name="Data Brief">
        <title>Shoot transcriptome of the giant reed, Arundo donax.</title>
        <authorList>
            <person name="Barrero R.A."/>
            <person name="Guerrero F.D."/>
            <person name="Moolhuijzen P."/>
            <person name="Goolsby J.A."/>
            <person name="Tidwell J."/>
            <person name="Bellgard S.E."/>
            <person name="Bellgard M.I."/>
        </authorList>
    </citation>
    <scope>NUCLEOTIDE SEQUENCE</scope>
    <source>
        <tissue evidence="1">Shoot tissue taken approximately 20 cm above the soil surface</tissue>
    </source>
</reference>
<sequence length="87" mass="8939">MQARMRSWAAAARTRSCAAATGTRPCATACTSSCACGGLDVGLHGEDAVLHGEDEALRVDAGLVCAVHAFLGNTDAALVYLRDMDAL</sequence>
<evidence type="ECO:0000313" key="1">
    <source>
        <dbReference type="EMBL" id="JAD70522.1"/>
    </source>
</evidence>
<organism evidence="1">
    <name type="scientific">Arundo donax</name>
    <name type="common">Giant reed</name>
    <name type="synonym">Donax arundinaceus</name>
    <dbReference type="NCBI Taxonomy" id="35708"/>
    <lineage>
        <taxon>Eukaryota</taxon>
        <taxon>Viridiplantae</taxon>
        <taxon>Streptophyta</taxon>
        <taxon>Embryophyta</taxon>
        <taxon>Tracheophyta</taxon>
        <taxon>Spermatophyta</taxon>
        <taxon>Magnoliopsida</taxon>
        <taxon>Liliopsida</taxon>
        <taxon>Poales</taxon>
        <taxon>Poaceae</taxon>
        <taxon>PACMAD clade</taxon>
        <taxon>Arundinoideae</taxon>
        <taxon>Arundineae</taxon>
        <taxon>Arundo</taxon>
    </lineage>
</organism>